<dbReference type="GO" id="GO:0005634">
    <property type="term" value="C:nucleus"/>
    <property type="evidence" value="ECO:0007669"/>
    <property type="project" value="UniProtKB-SubCell"/>
</dbReference>
<name>A0ABD2WPW7_9HYME</name>
<evidence type="ECO:0000256" key="3">
    <source>
        <dbReference type="ARBA" id="ARBA00006585"/>
    </source>
</evidence>
<comment type="caution">
    <text evidence="13">The sequence shown here is derived from an EMBL/GenBank/DDBJ whole genome shotgun (WGS) entry which is preliminary data.</text>
</comment>
<evidence type="ECO:0000256" key="1">
    <source>
        <dbReference type="ARBA" id="ARBA00004123"/>
    </source>
</evidence>
<dbReference type="Pfam" id="PF14910">
    <property type="entry name" value="MMS22L_N"/>
    <property type="match status" value="1"/>
</dbReference>
<evidence type="ECO:0000256" key="6">
    <source>
        <dbReference type="ARBA" id="ARBA00022763"/>
    </source>
</evidence>
<organism evidence="13 14">
    <name type="scientific">Trichogramma kaykai</name>
    <dbReference type="NCBI Taxonomy" id="54128"/>
    <lineage>
        <taxon>Eukaryota</taxon>
        <taxon>Metazoa</taxon>
        <taxon>Ecdysozoa</taxon>
        <taxon>Arthropoda</taxon>
        <taxon>Hexapoda</taxon>
        <taxon>Insecta</taxon>
        <taxon>Pterygota</taxon>
        <taxon>Neoptera</taxon>
        <taxon>Endopterygota</taxon>
        <taxon>Hymenoptera</taxon>
        <taxon>Apocrita</taxon>
        <taxon>Proctotrupomorpha</taxon>
        <taxon>Chalcidoidea</taxon>
        <taxon>Trichogrammatidae</taxon>
        <taxon>Trichogramma</taxon>
    </lineage>
</organism>
<feature type="domain" description="Protein MMS22-like N-terminal" evidence="11">
    <location>
        <begin position="166"/>
        <end position="566"/>
    </location>
</feature>
<keyword evidence="8" id="KW-0234">DNA repair</keyword>
<dbReference type="GO" id="GO:0006325">
    <property type="term" value="P:chromatin organization"/>
    <property type="evidence" value="ECO:0007669"/>
    <property type="project" value="UniProtKB-KW"/>
</dbReference>
<accession>A0ABD2WPW7</accession>
<evidence type="ECO:0000256" key="10">
    <source>
        <dbReference type="ARBA" id="ARBA00033326"/>
    </source>
</evidence>
<evidence type="ECO:0000256" key="9">
    <source>
        <dbReference type="ARBA" id="ARBA00023242"/>
    </source>
</evidence>
<dbReference type="EMBL" id="JBJJXI010000092">
    <property type="protein sequence ID" value="KAL3394512.1"/>
    <property type="molecule type" value="Genomic_DNA"/>
</dbReference>
<keyword evidence="6" id="KW-0227">DNA damage</keyword>
<evidence type="ECO:0000259" key="11">
    <source>
        <dbReference type="Pfam" id="PF14910"/>
    </source>
</evidence>
<comment type="similarity">
    <text evidence="3">Belongs to the MMS22 family. MMS22L subfamily.</text>
</comment>
<dbReference type="InterPro" id="IPR042320">
    <property type="entry name" value="MMS22-like"/>
</dbReference>
<dbReference type="Proteomes" id="UP001627154">
    <property type="component" value="Unassembled WGS sequence"/>
</dbReference>
<evidence type="ECO:0000256" key="7">
    <source>
        <dbReference type="ARBA" id="ARBA00022853"/>
    </source>
</evidence>
<keyword evidence="5" id="KW-0158">Chromosome</keyword>
<dbReference type="AlphaFoldDB" id="A0ABD2WPW7"/>
<sequence length="1140" mass="132797">MAKGMFICNGKINIYDWQLNAMSFLLQKDLDYLLHGKKITLESSTIKIFNCELTGINVLLNIKHFTRCMESKLKLLTRHEKPAIFGQEMMNDREIDYATTRTMISEFVFHLRTILLSLKEDSLDLTDIADDAEKDFDELIKTICRFLKQLHNIQDSTFLYVASNSNTPEYHLYHVHLDLQWLLLTLVYTKHSFCKYLDNNIDNLENAIFSAIGDLMYVAMKIFATIEAKDYQFRTPYSCTCVRELWIMIQILTDQLHANVNSKIFWIYVKLFLNQLFPNESTVESNSLNIHIQLKDCKKPELFSIWLIYHLTMLYGYSESGNYCNGPSNRFKDLQMESSFDQCEKVVKVFIIKGGKDGGRDEVDEELCGIIPLLHELSFNWWKPKTQIISLLWECFHKRLDKPFLLQTRGPWSTSSEKKTPMDILNHSRDRLKKDVDITTESSFGLFLKFLGSFLQKYYDQNDLKFWNQIKGRIYSRFSQNKIQDFSECGLYNYISLFITLAITADTSNVCSTLLSLLPPVLEWADSTGGKKCLLTWKSRLVVLILYHEKNLSLKDIAESYTETVNAISCRSDEFSHSMLMWFIDILRIILIKSEDFGLHEHLLLDGWIDRYLKDSAPNKVGVLTSTLLKVFQKCNELHTTNPIGCTAMLNALWSHVASRIRQTVTICDLSTDFYVNSTKLAVAFTIEACRDPVTAKKYRHSHVTLFQHFTTSVIIKDIRITRLYLASILQNTTALENLKSDISNFNIICIQAWVKCNILNVEINDETNFLKNFIIGLPELNEIFSSQDKIEFLNCDESIVLFFMVISKKRNSFESDQMCQPYDSLCKSFIHNIEKWALQLISEENKDDKLSFWIYQCLGTILLCCSPILYAKNQPNNSLRMLINKIALPTEQSAYLMNLAKRIFSMIILGFENLNIKSDITLQTLLRDLFDRYLPLLITRDDNTLKVSDTLLKCFKDVNCNFIKSLLDILNCNFIIISKDRATHKHCQLVMSLLKSILVKGKIYTKDTVDAIITICVQSIHNCYMRVQQDHPHKKDTLDFVKYLSSNPYFIEDLNLREKFNEIVWNVVNRYIQTNSTSSFDYVQFIHRYNLELFNFLSVRIEKIVLECEKYMRPNAASLRFSFNNTKRSLDRLQSKNNT</sequence>
<evidence type="ECO:0000256" key="5">
    <source>
        <dbReference type="ARBA" id="ARBA00022454"/>
    </source>
</evidence>
<keyword evidence="9" id="KW-0539">Nucleus</keyword>
<evidence type="ECO:0000256" key="8">
    <source>
        <dbReference type="ARBA" id="ARBA00023204"/>
    </source>
</evidence>
<dbReference type="Pfam" id="PF14911">
    <property type="entry name" value="MMS22L_C"/>
    <property type="match status" value="1"/>
</dbReference>
<keyword evidence="7" id="KW-0156">Chromatin regulator</keyword>
<evidence type="ECO:0000256" key="4">
    <source>
        <dbReference type="ARBA" id="ARBA00021061"/>
    </source>
</evidence>
<dbReference type="GO" id="GO:0006281">
    <property type="term" value="P:DNA repair"/>
    <property type="evidence" value="ECO:0007669"/>
    <property type="project" value="UniProtKB-KW"/>
</dbReference>
<evidence type="ECO:0000313" key="13">
    <source>
        <dbReference type="EMBL" id="KAL3394512.1"/>
    </source>
</evidence>
<feature type="domain" description="MMS22-like C-terminal" evidence="12">
    <location>
        <begin position="769"/>
        <end position="1125"/>
    </location>
</feature>
<evidence type="ECO:0000313" key="14">
    <source>
        <dbReference type="Proteomes" id="UP001627154"/>
    </source>
</evidence>
<dbReference type="GO" id="GO:0005694">
    <property type="term" value="C:chromosome"/>
    <property type="evidence" value="ECO:0007669"/>
    <property type="project" value="UniProtKB-SubCell"/>
</dbReference>
<keyword evidence="14" id="KW-1185">Reference proteome</keyword>
<protein>
    <recommendedName>
        <fullName evidence="4">Protein MMS22-like</fullName>
    </recommendedName>
    <alternativeName>
        <fullName evidence="10">Methyl methanesulfonate-sensitivity protein 22-like</fullName>
    </alternativeName>
</protein>
<comment type="subcellular location">
    <subcellularLocation>
        <location evidence="2">Chromosome</location>
    </subcellularLocation>
    <subcellularLocation>
        <location evidence="1">Nucleus</location>
    </subcellularLocation>
</comment>
<dbReference type="PANTHER" id="PTHR28547:SF1">
    <property type="entry name" value="PROTEIN MMS22-LIKE"/>
    <property type="match status" value="1"/>
</dbReference>
<proteinExistence type="inferred from homology"/>
<dbReference type="InterPro" id="IPR029424">
    <property type="entry name" value="MMS22L_C"/>
</dbReference>
<dbReference type="InterPro" id="IPR029425">
    <property type="entry name" value="MMS22L_N"/>
</dbReference>
<gene>
    <name evidence="13" type="ORF">TKK_011506</name>
</gene>
<evidence type="ECO:0000259" key="12">
    <source>
        <dbReference type="Pfam" id="PF14911"/>
    </source>
</evidence>
<dbReference type="PANTHER" id="PTHR28547">
    <property type="entry name" value="PROTEIN MMS22-LIKE"/>
    <property type="match status" value="1"/>
</dbReference>
<evidence type="ECO:0000256" key="2">
    <source>
        <dbReference type="ARBA" id="ARBA00004286"/>
    </source>
</evidence>
<reference evidence="13 14" key="1">
    <citation type="journal article" date="2024" name="bioRxiv">
        <title>A reference genome for Trichogramma kaykai: A tiny desert-dwelling parasitoid wasp with competing sex-ratio distorters.</title>
        <authorList>
            <person name="Culotta J."/>
            <person name="Lindsey A.R."/>
        </authorList>
    </citation>
    <scope>NUCLEOTIDE SEQUENCE [LARGE SCALE GENOMIC DNA]</scope>
    <source>
        <strain evidence="13 14">KSX58</strain>
    </source>
</reference>